<feature type="signal peptide" evidence="1">
    <location>
        <begin position="1"/>
        <end position="25"/>
    </location>
</feature>
<accession>A0A8X8AG83</accession>
<proteinExistence type="predicted"/>
<dbReference type="EMBL" id="JAAWWB010000002">
    <property type="protein sequence ID" value="KAG6787799.1"/>
    <property type="molecule type" value="Genomic_DNA"/>
</dbReference>
<feature type="chain" id="PRO_5036482963" description="Mitochondrial transcription termination factor family protein" evidence="1">
    <location>
        <begin position="26"/>
        <end position="815"/>
    </location>
</feature>
<dbReference type="Pfam" id="PF02536">
    <property type="entry name" value="mTERF"/>
    <property type="match status" value="2"/>
</dbReference>
<name>A0A8X8AG83_POPTO</name>
<evidence type="ECO:0000256" key="1">
    <source>
        <dbReference type="SAM" id="SignalP"/>
    </source>
</evidence>
<dbReference type="FunFam" id="1.25.70.10:FF:000001">
    <property type="entry name" value="Mitochondrial transcription termination factor-like"/>
    <property type="match status" value="2"/>
</dbReference>
<organism evidence="2 3">
    <name type="scientific">Populus tomentosa</name>
    <name type="common">Chinese white poplar</name>
    <dbReference type="NCBI Taxonomy" id="118781"/>
    <lineage>
        <taxon>Eukaryota</taxon>
        <taxon>Viridiplantae</taxon>
        <taxon>Streptophyta</taxon>
        <taxon>Embryophyta</taxon>
        <taxon>Tracheophyta</taxon>
        <taxon>Spermatophyta</taxon>
        <taxon>Magnoliopsida</taxon>
        <taxon>eudicotyledons</taxon>
        <taxon>Gunneridae</taxon>
        <taxon>Pentapetalae</taxon>
        <taxon>rosids</taxon>
        <taxon>fabids</taxon>
        <taxon>Malpighiales</taxon>
        <taxon>Salicaceae</taxon>
        <taxon>Saliceae</taxon>
        <taxon>Populus</taxon>
    </lineage>
</organism>
<protein>
    <recommendedName>
        <fullName evidence="4">Mitochondrial transcription termination factor family protein</fullName>
    </recommendedName>
</protein>
<evidence type="ECO:0000313" key="2">
    <source>
        <dbReference type="EMBL" id="KAG6787799.1"/>
    </source>
</evidence>
<dbReference type="InterPro" id="IPR003690">
    <property type="entry name" value="MTERF"/>
</dbReference>
<keyword evidence="3" id="KW-1185">Reference proteome</keyword>
<dbReference type="GO" id="GO:0003676">
    <property type="term" value="F:nucleic acid binding"/>
    <property type="evidence" value="ECO:0007669"/>
    <property type="project" value="InterPro"/>
</dbReference>
<sequence>MAANKPSRSLLFLLQKRFLLTFSAALSPPTAQLPTSSSSSSSSSFTVHFLVNSCGLTSKSALAVSKKFQIRENKLQNPQSVLQFLKAHDFSETHISKLIEKRPKILLRRIEDNLKPKFDFFIENGFAGQLLPQLILSNPVILERALDSHIKPSLLYFKSILGTSEKVIATSKRSVFLLTCDWNSIVQPNVDFLIKEGVPVDRVAKLFLFHPQVVQRKHDRMVYAVNTVKDLGLEPEVSIFIYALTTMMQSSESTLKKKVEVLKSLGWTEEEIFRAFKQDPAILRFSEEKIRGVMDFLVNTVGLRPQTIIANPLFLHYSINKRLRPRYNVLNALESKKLFDEGISIGSALKMSEKKFMKNYVSKYVHSFPVSSVLEMFLAFYQDQGSNSYGGPASTSLYPDHEFKKKFSRALLAKLFTTLQLEGDHSCTPRGSFFSYQIFTGSEKMAMKLFLIRKRFLATQSTSSSLSPSSSSSFTVDFLVNSCGLPLKSALLASRKLKLDKKNLRNPPFVLQFLKSHNFDETHISKLIEKRPEVLQSRVEGNLTPKFDFLVANGFVGKLLHDLIIHHTEIFKRALDSRIKPAFSLLKSILHSNENVVVALKRSSRLLSADLNVNAQPNIDFLRKEGVPADMVAKLIILNPGTILSKRDRMVYAMNAIKNLGLEPNNTMFVRALIVRLQMTETTWNKKIEVMKSLQWSEEEILGAFKRYPQILAMSEEKIRSAMDFYINTMELQRQIIIACPIFLGYSIDKRIRPRYNVIKVLESKELIKGDMKISTLLNTSEKTFLINYVSRFVEEVPGLLELYTGTAKRAEKDA</sequence>
<reference evidence="2" key="1">
    <citation type="journal article" date="2020" name="bioRxiv">
        <title>Hybrid origin of Populus tomentosa Carr. identified through genome sequencing and phylogenomic analysis.</title>
        <authorList>
            <person name="An X."/>
            <person name="Gao K."/>
            <person name="Chen Z."/>
            <person name="Li J."/>
            <person name="Yang X."/>
            <person name="Yang X."/>
            <person name="Zhou J."/>
            <person name="Guo T."/>
            <person name="Zhao T."/>
            <person name="Huang S."/>
            <person name="Miao D."/>
            <person name="Khan W.U."/>
            <person name="Rao P."/>
            <person name="Ye M."/>
            <person name="Lei B."/>
            <person name="Liao W."/>
            <person name="Wang J."/>
            <person name="Ji L."/>
            <person name="Li Y."/>
            <person name="Guo B."/>
            <person name="Mustafa N.S."/>
            <person name="Li S."/>
            <person name="Yun Q."/>
            <person name="Keller S.R."/>
            <person name="Mao J."/>
            <person name="Zhang R."/>
            <person name="Strauss S.H."/>
        </authorList>
    </citation>
    <scope>NUCLEOTIDE SEQUENCE</scope>
    <source>
        <strain evidence="2">GM15</strain>
        <tissue evidence="2">Leaf</tissue>
    </source>
</reference>
<keyword evidence="1" id="KW-0732">Signal</keyword>
<dbReference type="PANTHER" id="PTHR13068">
    <property type="entry name" value="CGI-12 PROTEIN-RELATED"/>
    <property type="match status" value="1"/>
</dbReference>
<evidence type="ECO:0008006" key="4">
    <source>
        <dbReference type="Google" id="ProtNLM"/>
    </source>
</evidence>
<dbReference type="SMART" id="SM00733">
    <property type="entry name" value="Mterf"/>
    <property type="match status" value="13"/>
</dbReference>
<comment type="caution">
    <text evidence="2">The sequence shown here is derived from an EMBL/GenBank/DDBJ whole genome shotgun (WGS) entry which is preliminary data.</text>
</comment>
<dbReference type="OrthoDB" id="637682at2759"/>
<dbReference type="PANTHER" id="PTHR13068:SF31">
    <property type="entry name" value="TRANSCRIPTION TERMINATION FACTOR MTERF2, CHLOROPLASTIC-LIKE"/>
    <property type="match status" value="1"/>
</dbReference>
<dbReference type="Proteomes" id="UP000886885">
    <property type="component" value="Chromosome 1D"/>
</dbReference>
<evidence type="ECO:0000313" key="3">
    <source>
        <dbReference type="Proteomes" id="UP000886885"/>
    </source>
</evidence>
<dbReference type="AlphaFoldDB" id="A0A8X8AG83"/>
<gene>
    <name evidence="2" type="ORF">POTOM_003844</name>
</gene>